<gene>
    <name evidence="1" type="ORF">S03H2_63664</name>
</gene>
<sequence>MNIEKYLVLNKYLLSLFGVSDFRDLQEKLKDAPVGVDSDGRSYFINVLRSSFENLKLPEDLLLRYDENIQFYVRKINYKREPDYPYKLLPILPL</sequence>
<protein>
    <submittedName>
        <fullName evidence="1">Uncharacterized protein</fullName>
    </submittedName>
</protein>
<comment type="caution">
    <text evidence="1">The sequence shown here is derived from an EMBL/GenBank/DDBJ whole genome shotgun (WGS) entry which is preliminary data.</text>
</comment>
<reference evidence="1" key="1">
    <citation type="journal article" date="2014" name="Front. Microbiol.">
        <title>High frequency of phylogenetically diverse reductive dehalogenase-homologous genes in deep subseafloor sedimentary metagenomes.</title>
        <authorList>
            <person name="Kawai M."/>
            <person name="Futagami T."/>
            <person name="Toyoda A."/>
            <person name="Takaki Y."/>
            <person name="Nishi S."/>
            <person name="Hori S."/>
            <person name="Arai W."/>
            <person name="Tsubouchi T."/>
            <person name="Morono Y."/>
            <person name="Uchiyama I."/>
            <person name="Ito T."/>
            <person name="Fujiyama A."/>
            <person name="Inagaki F."/>
            <person name="Takami H."/>
        </authorList>
    </citation>
    <scope>NUCLEOTIDE SEQUENCE</scope>
    <source>
        <strain evidence="1">Expedition CK06-06</strain>
    </source>
</reference>
<dbReference type="EMBL" id="BARU01041271">
    <property type="protein sequence ID" value="GAH86663.1"/>
    <property type="molecule type" value="Genomic_DNA"/>
</dbReference>
<name>X1KXH9_9ZZZZ</name>
<proteinExistence type="predicted"/>
<dbReference type="AlphaFoldDB" id="X1KXH9"/>
<evidence type="ECO:0000313" key="1">
    <source>
        <dbReference type="EMBL" id="GAH86663.1"/>
    </source>
</evidence>
<organism evidence="1">
    <name type="scientific">marine sediment metagenome</name>
    <dbReference type="NCBI Taxonomy" id="412755"/>
    <lineage>
        <taxon>unclassified sequences</taxon>
        <taxon>metagenomes</taxon>
        <taxon>ecological metagenomes</taxon>
    </lineage>
</organism>
<accession>X1KXH9</accession>